<evidence type="ECO:0000313" key="3">
    <source>
        <dbReference type="Proteomes" id="UP000238157"/>
    </source>
</evidence>
<protein>
    <submittedName>
        <fullName evidence="2">Para-aminobenzoate synthetase component 1</fullName>
    </submittedName>
</protein>
<keyword evidence="3" id="KW-1185">Reference proteome</keyword>
<evidence type="ECO:0000313" key="2">
    <source>
        <dbReference type="EMBL" id="PRY87032.1"/>
    </source>
</evidence>
<dbReference type="Proteomes" id="UP000238157">
    <property type="component" value="Unassembled WGS sequence"/>
</dbReference>
<dbReference type="EMBL" id="PVTR01000007">
    <property type="protein sequence ID" value="PRY87032.1"/>
    <property type="molecule type" value="Genomic_DNA"/>
</dbReference>
<dbReference type="RefSeq" id="WP_106134058.1">
    <property type="nucleotide sequence ID" value="NZ_PVTR01000007.1"/>
</dbReference>
<evidence type="ECO:0000259" key="1">
    <source>
        <dbReference type="Pfam" id="PF00425"/>
    </source>
</evidence>
<accession>A0A2T0WK51</accession>
<dbReference type="GO" id="GO:0000162">
    <property type="term" value="P:L-tryptophan biosynthetic process"/>
    <property type="evidence" value="ECO:0007669"/>
    <property type="project" value="TreeGrafter"/>
</dbReference>
<dbReference type="InterPro" id="IPR019999">
    <property type="entry name" value="Anth_synth_I-like"/>
</dbReference>
<dbReference type="PRINTS" id="PR00095">
    <property type="entry name" value="ANTSNTHASEI"/>
</dbReference>
<name>A0A2T0WK51_9BACT</name>
<gene>
    <name evidence="2" type="ORF">CLW00_107101</name>
</gene>
<dbReference type="InterPro" id="IPR005801">
    <property type="entry name" value="ADC_synthase"/>
</dbReference>
<dbReference type="InterPro" id="IPR015890">
    <property type="entry name" value="Chorismate_C"/>
</dbReference>
<dbReference type="PANTHER" id="PTHR11236:SF9">
    <property type="entry name" value="ANTHRANILATE SYNTHASE COMPONENT 1"/>
    <property type="match status" value="1"/>
</dbReference>
<comment type="caution">
    <text evidence="2">The sequence shown here is derived from an EMBL/GenBank/DDBJ whole genome shotgun (WGS) entry which is preliminary data.</text>
</comment>
<dbReference type="Pfam" id="PF00425">
    <property type="entry name" value="Chorismate_bind"/>
    <property type="match status" value="1"/>
</dbReference>
<proteinExistence type="predicted"/>
<organism evidence="2 3">
    <name type="scientific">Mongoliibacter ruber</name>
    <dbReference type="NCBI Taxonomy" id="1750599"/>
    <lineage>
        <taxon>Bacteria</taxon>
        <taxon>Pseudomonadati</taxon>
        <taxon>Bacteroidota</taxon>
        <taxon>Cytophagia</taxon>
        <taxon>Cytophagales</taxon>
        <taxon>Cyclobacteriaceae</taxon>
        <taxon>Mongoliibacter</taxon>
    </lineage>
</organism>
<sequence length="416" mass="47151">MANNTARCITKPKDWEPRLLGWLDFTFPHFSYHTGNHFKYPYGTFPNTAFGAFSSLSMEEAALHYNTSDLVALIGYDYKNNIERLSSQNKALIDLESAVFFKPELSIEVGDQHLNFKGEACEEFITSFLNFEYKEEPNPEVKVKGLDTAESYQDNVKKIQNHIREGDIYELNYCISFSFEETQWNPINGFLDLMQKSPMPFSGMFKSGGKYLLSASPERFIKKMGKKLIAQPIKGTIKRGASPEEDESLKEQLLGSEKERAENLMIVDLMRNDMSKISETGSVQVEELFGIYSFPRVHQMISTVSSQIQDNLGLLDLIHATFPMGSMTGAPKIKCMELIECYENFKRGWFSGSFGLFESNGDFDLNVVIRSILYDKESGKGYFAVGSAITYDADPAYEYKECLLKASAILEILEGK</sequence>
<dbReference type="Gene3D" id="3.60.120.10">
    <property type="entry name" value="Anthranilate synthase"/>
    <property type="match status" value="1"/>
</dbReference>
<dbReference type="SUPFAM" id="SSF56322">
    <property type="entry name" value="ADC synthase"/>
    <property type="match status" value="1"/>
</dbReference>
<dbReference type="OrthoDB" id="9803598at2"/>
<dbReference type="AlphaFoldDB" id="A0A2T0WK51"/>
<reference evidence="2 3" key="1">
    <citation type="submission" date="2018-03" db="EMBL/GenBank/DDBJ databases">
        <title>Genomic Encyclopedia of Archaeal and Bacterial Type Strains, Phase II (KMG-II): from individual species to whole genera.</title>
        <authorList>
            <person name="Goeker M."/>
        </authorList>
    </citation>
    <scope>NUCLEOTIDE SEQUENCE [LARGE SCALE GENOMIC DNA]</scope>
    <source>
        <strain evidence="2 3">DSM 27929</strain>
    </source>
</reference>
<feature type="domain" description="Chorismate-utilising enzyme C-terminal" evidence="1">
    <location>
        <begin position="149"/>
        <end position="405"/>
    </location>
</feature>
<dbReference type="PANTHER" id="PTHR11236">
    <property type="entry name" value="AMINOBENZOATE/ANTHRANILATE SYNTHASE"/>
    <property type="match status" value="1"/>
</dbReference>